<dbReference type="Proteomes" id="UP000499080">
    <property type="component" value="Unassembled WGS sequence"/>
</dbReference>
<feature type="region of interest" description="Disordered" evidence="1">
    <location>
        <begin position="1"/>
        <end position="25"/>
    </location>
</feature>
<reference evidence="2 3" key="1">
    <citation type="journal article" date="2019" name="Sci. Rep.">
        <title>Orb-weaving spider Araneus ventricosus genome elucidates the spidroin gene catalogue.</title>
        <authorList>
            <person name="Kono N."/>
            <person name="Nakamura H."/>
            <person name="Ohtoshi R."/>
            <person name="Moran D.A.P."/>
            <person name="Shinohara A."/>
            <person name="Yoshida Y."/>
            <person name="Fujiwara M."/>
            <person name="Mori M."/>
            <person name="Tomita M."/>
            <person name="Arakawa K."/>
        </authorList>
    </citation>
    <scope>NUCLEOTIDE SEQUENCE [LARGE SCALE GENOMIC DNA]</scope>
</reference>
<gene>
    <name evidence="2" type="ORF">AVEN_274277_1</name>
</gene>
<feature type="compositionally biased region" description="Basic and acidic residues" evidence="1">
    <location>
        <begin position="1"/>
        <end position="17"/>
    </location>
</feature>
<name>A0A4Y2TRR3_ARAVE</name>
<evidence type="ECO:0000313" key="2">
    <source>
        <dbReference type="EMBL" id="GBO03228.1"/>
    </source>
</evidence>
<feature type="non-terminal residue" evidence="2">
    <location>
        <position position="1"/>
    </location>
</feature>
<proteinExistence type="predicted"/>
<sequence>GLSRVEADVRRPHGQRQEEEEEAQLKHLPKGVLRMPTVIFLESNCFRRRHFMAIYQSPC</sequence>
<evidence type="ECO:0000313" key="3">
    <source>
        <dbReference type="Proteomes" id="UP000499080"/>
    </source>
</evidence>
<keyword evidence="3" id="KW-1185">Reference proteome</keyword>
<organism evidence="2 3">
    <name type="scientific">Araneus ventricosus</name>
    <name type="common">Orbweaver spider</name>
    <name type="synonym">Epeira ventricosa</name>
    <dbReference type="NCBI Taxonomy" id="182803"/>
    <lineage>
        <taxon>Eukaryota</taxon>
        <taxon>Metazoa</taxon>
        <taxon>Ecdysozoa</taxon>
        <taxon>Arthropoda</taxon>
        <taxon>Chelicerata</taxon>
        <taxon>Arachnida</taxon>
        <taxon>Araneae</taxon>
        <taxon>Araneomorphae</taxon>
        <taxon>Entelegynae</taxon>
        <taxon>Araneoidea</taxon>
        <taxon>Araneidae</taxon>
        <taxon>Araneus</taxon>
    </lineage>
</organism>
<dbReference type="EMBL" id="BGPR01030611">
    <property type="protein sequence ID" value="GBO03228.1"/>
    <property type="molecule type" value="Genomic_DNA"/>
</dbReference>
<accession>A0A4Y2TRR3</accession>
<protein>
    <submittedName>
        <fullName evidence="2">Uncharacterized protein</fullName>
    </submittedName>
</protein>
<comment type="caution">
    <text evidence="2">The sequence shown here is derived from an EMBL/GenBank/DDBJ whole genome shotgun (WGS) entry which is preliminary data.</text>
</comment>
<dbReference type="AlphaFoldDB" id="A0A4Y2TRR3"/>
<evidence type="ECO:0000256" key="1">
    <source>
        <dbReference type="SAM" id="MobiDB-lite"/>
    </source>
</evidence>